<dbReference type="Proteomes" id="UP000238523">
    <property type="component" value="Plasmid pRLN2"/>
</dbReference>
<accession>A0A2K9ZEG6</accession>
<dbReference type="EMBL" id="CP025014">
    <property type="protein sequence ID" value="AUW46643.1"/>
    <property type="molecule type" value="Genomic_DNA"/>
</dbReference>
<dbReference type="EMBL" id="CP025014">
    <property type="protein sequence ID" value="AUW46834.1"/>
    <property type="molecule type" value="Genomic_DNA"/>
</dbReference>
<protein>
    <submittedName>
        <fullName evidence="1">Uncharacterized protein</fullName>
    </submittedName>
</protein>
<name>A0A2K9ZEG6_RHILE</name>
<geneLocation type="plasmid" evidence="3">
    <name>prln2</name>
</geneLocation>
<geneLocation type="plasmid" evidence="1">
    <name>pRLN2</name>
</geneLocation>
<dbReference type="AlphaFoldDB" id="A0A2K9ZEG6"/>
<evidence type="ECO:0000313" key="3">
    <source>
        <dbReference type="Proteomes" id="UP000238523"/>
    </source>
</evidence>
<gene>
    <name evidence="1" type="ORF">CUJ84_pRLN2000096</name>
    <name evidence="2" type="ORF">CUJ84_pRLN2000294</name>
</gene>
<reference evidence="1 3" key="1">
    <citation type="submission" date="2017-11" db="EMBL/GenBank/DDBJ databases">
        <title>Complete genome of Rhizobium leguminosarum Norway, an ineffective micro-symbiont.</title>
        <authorList>
            <person name="Hoffrichter A."/>
            <person name="Liang J."/>
            <person name="Brachmann A."/>
            <person name="Marin M."/>
        </authorList>
    </citation>
    <scope>NUCLEOTIDE SEQUENCE [LARGE SCALE GENOMIC DNA]</scope>
    <source>
        <strain evidence="1 3">Norway</strain>
        <plasmid evidence="3">Plasmid prln2</plasmid>
        <plasmid evidence="1">pRLN2</plasmid>
    </source>
</reference>
<keyword evidence="1" id="KW-0614">Plasmid</keyword>
<sequence length="69" mass="7337">MPFSRKGLAGIVAVFPNPFAQHILVDIKITGSLRNGNPTLPDQLHRLKLVLAAEYSSLHSCSPVSGGTP</sequence>
<proteinExistence type="predicted"/>
<evidence type="ECO:0000313" key="2">
    <source>
        <dbReference type="EMBL" id="AUW46834.1"/>
    </source>
</evidence>
<evidence type="ECO:0000313" key="1">
    <source>
        <dbReference type="EMBL" id="AUW46643.1"/>
    </source>
</evidence>
<organism evidence="1 3">
    <name type="scientific">Rhizobium leguminosarum</name>
    <dbReference type="NCBI Taxonomy" id="384"/>
    <lineage>
        <taxon>Bacteria</taxon>
        <taxon>Pseudomonadati</taxon>
        <taxon>Pseudomonadota</taxon>
        <taxon>Alphaproteobacteria</taxon>
        <taxon>Hyphomicrobiales</taxon>
        <taxon>Rhizobiaceae</taxon>
        <taxon>Rhizobium/Agrobacterium group</taxon>
        <taxon>Rhizobium</taxon>
    </lineage>
</organism>